<dbReference type="eggNOG" id="COG2159">
    <property type="taxonomic scope" value="Bacteria"/>
</dbReference>
<reference evidence="3" key="2">
    <citation type="submission" date="2013-06" db="EMBL/GenBank/DDBJ databases">
        <title>Draft genome sequence of Clostridium hylemonae (DSM 15053).</title>
        <authorList>
            <person name="Sudarsanam P."/>
            <person name="Ley R."/>
            <person name="Guruge J."/>
            <person name="Turnbaugh P.J."/>
            <person name="Mahowald M."/>
            <person name="Liep D."/>
            <person name="Gordon J."/>
        </authorList>
    </citation>
    <scope>NUCLEOTIDE SEQUENCE</scope>
    <source>
        <strain evidence="3">DSM 15053</strain>
    </source>
</reference>
<dbReference type="STRING" id="553973.CLOHYLEM_06458"/>
<protein>
    <submittedName>
        <fullName evidence="3">Amidohydrolase family protein</fullName>
    </submittedName>
</protein>
<comment type="caution">
    <text evidence="3">The sequence shown here is derived from an EMBL/GenBank/DDBJ whole genome shotgun (WGS) entry which is preliminary data.</text>
</comment>
<gene>
    <name evidence="3" type="ORF">CLOHYLEM_06458</name>
</gene>
<dbReference type="Gene3D" id="3.20.20.140">
    <property type="entry name" value="Metal-dependent hydrolases"/>
    <property type="match status" value="1"/>
</dbReference>
<dbReference type="Pfam" id="PF04909">
    <property type="entry name" value="Amidohydro_2"/>
    <property type="match status" value="1"/>
</dbReference>
<name>C0C301_9FIRM</name>
<proteinExistence type="predicted"/>
<dbReference type="CDD" id="cd01292">
    <property type="entry name" value="metallo-dependent_hydrolases"/>
    <property type="match status" value="1"/>
</dbReference>
<organism evidence="3 4">
    <name type="scientific">[Clostridium] hylemonae DSM 15053</name>
    <dbReference type="NCBI Taxonomy" id="553973"/>
    <lineage>
        <taxon>Bacteria</taxon>
        <taxon>Bacillati</taxon>
        <taxon>Bacillota</taxon>
        <taxon>Clostridia</taxon>
        <taxon>Lachnospirales</taxon>
        <taxon>Lachnospiraceae</taxon>
    </lineage>
</organism>
<dbReference type="AlphaFoldDB" id="C0C301"/>
<dbReference type="PANTHER" id="PTHR21240">
    <property type="entry name" value="2-AMINO-3-CARBOXYLMUCONATE-6-SEMIALDEHYDE DECARBOXYLASE"/>
    <property type="match status" value="1"/>
</dbReference>
<keyword evidence="1" id="KW-0456">Lyase</keyword>
<evidence type="ECO:0000313" key="3">
    <source>
        <dbReference type="EMBL" id="EEG73512.1"/>
    </source>
</evidence>
<dbReference type="EMBL" id="ABYI02000024">
    <property type="protein sequence ID" value="EEG73512.1"/>
    <property type="molecule type" value="Genomic_DNA"/>
</dbReference>
<evidence type="ECO:0000256" key="1">
    <source>
        <dbReference type="ARBA" id="ARBA00023239"/>
    </source>
</evidence>
<dbReference type="InterPro" id="IPR006680">
    <property type="entry name" value="Amidohydro-rel"/>
</dbReference>
<evidence type="ECO:0000259" key="2">
    <source>
        <dbReference type="Pfam" id="PF04909"/>
    </source>
</evidence>
<reference evidence="3" key="1">
    <citation type="submission" date="2009-02" db="EMBL/GenBank/DDBJ databases">
        <authorList>
            <person name="Fulton L."/>
            <person name="Clifton S."/>
            <person name="Fulton B."/>
            <person name="Xu J."/>
            <person name="Minx P."/>
            <person name="Pepin K.H."/>
            <person name="Johnson M."/>
            <person name="Bhonagiri V."/>
            <person name="Nash W.E."/>
            <person name="Mardis E.R."/>
            <person name="Wilson R.K."/>
        </authorList>
    </citation>
    <scope>NUCLEOTIDE SEQUENCE [LARGE SCALE GENOMIC DNA]</scope>
    <source>
        <strain evidence="3">DSM 15053</strain>
    </source>
</reference>
<dbReference type="OrthoDB" id="9771932at2"/>
<keyword evidence="4" id="KW-1185">Reference proteome</keyword>
<dbReference type="RefSeq" id="WP_006443817.1">
    <property type="nucleotide sequence ID" value="NZ_CP036524.1"/>
</dbReference>
<sequence>MIIDAHMHLIRKENFDKERYQWLDNWRIPENMNLDELVKMWKGMGIEKIVAMGQAMYRIWNTDMAENYIQEAYEKYPDFIIPFASVEPIDKINRFNQASFDKFEEDVLNNRIRGVLFTPPCGHYNANDKTVYPFYQLAQKHGIVVQYHHSAMSECPPYFAPMKYYRPEHLNDVMMDFPKMKIVVEHMGYPHTEELFILMANSDRMYTDLSMAYDREMTIAWNLVQAREYGVLNKIMFATDFVAPDNYPFSADPSVEIRGHIDKVRSGFNEINRRCGWPLLTEEEIEGIMYHNAARLYDME</sequence>
<dbReference type="GO" id="GO:0016831">
    <property type="term" value="F:carboxy-lyase activity"/>
    <property type="evidence" value="ECO:0007669"/>
    <property type="project" value="InterPro"/>
</dbReference>
<accession>C0C301</accession>
<dbReference type="InterPro" id="IPR032465">
    <property type="entry name" value="ACMSD"/>
</dbReference>
<dbReference type="InterPro" id="IPR032466">
    <property type="entry name" value="Metal_Hydrolase"/>
</dbReference>
<dbReference type="GO" id="GO:0016787">
    <property type="term" value="F:hydrolase activity"/>
    <property type="evidence" value="ECO:0007669"/>
    <property type="project" value="UniProtKB-KW"/>
</dbReference>
<evidence type="ECO:0000313" key="4">
    <source>
        <dbReference type="Proteomes" id="UP000004893"/>
    </source>
</evidence>
<dbReference type="Proteomes" id="UP000004893">
    <property type="component" value="Unassembled WGS sequence"/>
</dbReference>
<dbReference type="HOGENOM" id="CLU_044590_4_1_9"/>
<feature type="domain" description="Amidohydrolase-related" evidence="2">
    <location>
        <begin position="3"/>
        <end position="298"/>
    </location>
</feature>
<dbReference type="SUPFAM" id="SSF51556">
    <property type="entry name" value="Metallo-dependent hydrolases"/>
    <property type="match status" value="1"/>
</dbReference>